<dbReference type="Proteomes" id="UP000593915">
    <property type="component" value="Chromosome"/>
</dbReference>
<dbReference type="Pfam" id="PF18998">
    <property type="entry name" value="Flg_new_2"/>
    <property type="match status" value="3"/>
</dbReference>
<dbReference type="InterPro" id="IPR012334">
    <property type="entry name" value="Pectin_lyas_fold"/>
</dbReference>
<dbReference type="InterPro" id="IPR011050">
    <property type="entry name" value="Pectin_lyase_fold/virulence"/>
</dbReference>
<dbReference type="SUPFAM" id="SSF51126">
    <property type="entry name" value="Pectin lyase-like"/>
    <property type="match status" value="1"/>
</dbReference>
<proteinExistence type="predicted"/>
<dbReference type="InterPro" id="IPR032530">
    <property type="entry name" value="DUF4957"/>
</dbReference>
<dbReference type="InterPro" id="IPR044060">
    <property type="entry name" value="Bacterial_rp_domain"/>
</dbReference>
<feature type="region of interest" description="Disordered" evidence="1">
    <location>
        <begin position="599"/>
        <end position="618"/>
    </location>
</feature>
<accession>A0A7S7AW62</accession>
<dbReference type="Gene3D" id="2.160.20.10">
    <property type="entry name" value="Single-stranded right-handed beta-helix, Pectin lyase-like"/>
    <property type="match status" value="1"/>
</dbReference>
<dbReference type="EMBL" id="CP061839">
    <property type="protein sequence ID" value="QOW60562.1"/>
    <property type="molecule type" value="Genomic_DNA"/>
</dbReference>
<evidence type="ECO:0000313" key="4">
    <source>
        <dbReference type="EMBL" id="QOW60562.1"/>
    </source>
</evidence>
<protein>
    <submittedName>
        <fullName evidence="4">Right-handed parallel beta-helix repeat-containing protein</fullName>
    </submittedName>
</protein>
<evidence type="ECO:0000259" key="3">
    <source>
        <dbReference type="Pfam" id="PF18998"/>
    </source>
</evidence>
<feature type="domain" description="Bacterial repeat" evidence="3">
    <location>
        <begin position="780"/>
        <end position="855"/>
    </location>
</feature>
<evidence type="ECO:0000259" key="2">
    <source>
        <dbReference type="Pfam" id="PF16318"/>
    </source>
</evidence>
<gene>
    <name evidence="4" type="ORF">IFE08_12270</name>
</gene>
<name>A0A7S7AW62_9SPIR</name>
<evidence type="ECO:0000313" key="5">
    <source>
        <dbReference type="Proteomes" id="UP000593915"/>
    </source>
</evidence>
<feature type="domain" description="Bacterial repeat" evidence="3">
    <location>
        <begin position="878"/>
        <end position="947"/>
    </location>
</feature>
<feature type="compositionally biased region" description="Polar residues" evidence="1">
    <location>
        <begin position="599"/>
        <end position="609"/>
    </location>
</feature>
<evidence type="ECO:0000256" key="1">
    <source>
        <dbReference type="SAM" id="MobiDB-lite"/>
    </source>
</evidence>
<dbReference type="InterPro" id="IPR006626">
    <property type="entry name" value="PbH1"/>
</dbReference>
<sequence>MKKTKLFNRTAVLAFLGTLFLFSACKQYKASLEEYLSYWSSQAYISSMHIDSNVLIDEQGFSSISSEADLSITLTLQNPKKFEFIMPSAGETRQIVYFSQPEGAGLSDYSLNQIDGNTLKLNLKSGFLKKHEWGKEISPTITLYSTDGRKFNKTYDFTLRANTPPPSPKAVLAKSKDGKYVICIEVPDMNKNTGSGLLHKDLSKIFIDDSYYDFSVNDTQNGFNKPEDHSFINASDTVKLEGGGELPTSNWVLYYKTSVQVGGEKISYKIYLKDSKGLTSPQIIASTALNKVSPVKLKYGGKEILENNESTPFEIGTSSGETITLIATSDTPGATIYVKKTKLPDVTGETSDGPSSLDIKLRREGLEEPTYKLVLYATADNFADSEVRTYYIKLTDTVTINGSDSNAWKTLKEEAEKPSGPSTIVINGEIKATKDEGNNGEITVKRNITIKGNTGSDTDKLNANKDTYGKPAHRIFNVDSGKKLTLENLTLQNGKAGSGASGGGIFVNSSSTLAMTNVTIENCSFQDATSGTKGGGIYSKGTVTMQNSTIQGCSAKEGGGVYVDSGSVTMTGGSIKGCTATGKGGGVWIQNGAVTVTDSKIGGDTSTEGNKAETAGGGVGMAGGSFTMSGASKISNNSVTNGNGGGVHVEAGGTFNMQGGTITNCTATGNGKGVHVASGGTFAMSGSAKVDQNNDVYLPTGTKITVNGALNLQGGKAACITPQTYTDGTKVLDGSAVGSEHGKFIVTPEGTTEWSIDSSGNLTKINHTVTFSVDGGQGGTLTANYGSNPSTTASSNIQVPHGASVNFTAIPDTDWEVEKWTVSPGSFTSGGNPGNTNATLTVTAPATVKVKFKKKTYVVTFKVDGGQGSLKGEYNSTSQTASGSETKTLTVSHGASVNFTAIPDTDWEVEKWTVSLGSFTSGGNPGNTNATLMVTAPATVKVKFKKKTYVVTFKVDGGQGGSLKGTYNGSEKIASGGAGQNFTVQHGGNVTFTATPTEGWIVESWTGVTAMPPNGTTVTLSNVTAPATVTVKFKDNIEISGNTSGAWKALKEEAAKPNGASTIIINGTIKATGGADSGQIDIGRSLTIKPKSGAAELDANQQSGIFKVGSTKTLTLKDGVTLKNGKAGSGGGVHVEAGGTFNMQGGTITACTATEGKGVHVASGSTFKMSDSAKVDENNDVYLAGNSKITVNGALTHKPAAKITPADYTEGRVLATGTAAEKANFKVSPDSSGKSWRYKKVGDDIKFVKGKLTVTFDKIISIKEHDGTTDAEYYWTLKVDNKDVHVLTHHHSWKPKKHGKTYNINKSGEAIVFDSNRTVQIYFLIKEEDHSSGNDDDIVADTTKTISYDYDRDCLKFEGSEIHLNGTKDFIYYVRSSDGDVDVYYSIKWEDNP</sequence>
<dbReference type="RefSeq" id="WP_194076061.1">
    <property type="nucleotide sequence ID" value="NZ_CP061839.1"/>
</dbReference>
<feature type="domain" description="DUF4957" evidence="2">
    <location>
        <begin position="439"/>
        <end position="569"/>
    </location>
</feature>
<reference evidence="4 5" key="1">
    <citation type="submission" date="2020-09" db="EMBL/GenBank/DDBJ databases">
        <title>Characterization of Treponema spp. from bovine digital dermatitis in Korea.</title>
        <authorList>
            <person name="Espiritu H.M."/>
            <person name="Cho Y.I."/>
            <person name="Mamuad L."/>
        </authorList>
    </citation>
    <scope>NUCLEOTIDE SEQUENCE [LARGE SCALE GENOMIC DNA]</scope>
    <source>
        <strain evidence="4 5">KS1</strain>
    </source>
</reference>
<dbReference type="Pfam" id="PF16318">
    <property type="entry name" value="DUF4957"/>
    <property type="match status" value="1"/>
</dbReference>
<feature type="domain" description="Bacterial repeat" evidence="3">
    <location>
        <begin position="981"/>
        <end position="1036"/>
    </location>
</feature>
<dbReference type="PROSITE" id="PS51257">
    <property type="entry name" value="PROKAR_LIPOPROTEIN"/>
    <property type="match status" value="1"/>
</dbReference>
<organism evidence="4 5">
    <name type="scientific">Treponema pedis</name>
    <dbReference type="NCBI Taxonomy" id="409322"/>
    <lineage>
        <taxon>Bacteria</taxon>
        <taxon>Pseudomonadati</taxon>
        <taxon>Spirochaetota</taxon>
        <taxon>Spirochaetia</taxon>
        <taxon>Spirochaetales</taxon>
        <taxon>Treponemataceae</taxon>
        <taxon>Treponema</taxon>
    </lineage>
</organism>
<dbReference type="SMART" id="SM00710">
    <property type="entry name" value="PbH1"/>
    <property type="match status" value="7"/>
</dbReference>